<dbReference type="EMBL" id="JASBWS010000003">
    <property type="protein sequence ID" value="KAJ9116561.1"/>
    <property type="molecule type" value="Genomic_DNA"/>
</dbReference>
<evidence type="ECO:0000313" key="1">
    <source>
        <dbReference type="EMBL" id="KAJ9116561.1"/>
    </source>
</evidence>
<protein>
    <submittedName>
        <fullName evidence="1">Uncharacterized protein</fullName>
    </submittedName>
</protein>
<comment type="caution">
    <text evidence="1">The sequence shown here is derived from an EMBL/GenBank/DDBJ whole genome shotgun (WGS) entry which is preliminary data.</text>
</comment>
<gene>
    <name evidence="1" type="ORF">QFC20_000493</name>
</gene>
<reference evidence="1" key="1">
    <citation type="submission" date="2023-04" db="EMBL/GenBank/DDBJ databases">
        <title>Draft Genome sequencing of Naganishia species isolated from polar environments using Oxford Nanopore Technology.</title>
        <authorList>
            <person name="Leo P."/>
            <person name="Venkateswaran K."/>
        </authorList>
    </citation>
    <scope>NUCLEOTIDE SEQUENCE</scope>
    <source>
        <strain evidence="1">MNA-CCFEE 5262</strain>
    </source>
</reference>
<sequence length="673" mass="74525">MSYPLLQKPLYAYSLPAQLLDILSVRSVAPIPEPEPVVEKAQPPAPHSVPGGALSCQTCGNVVFASVEEQRAHFRSDWHRFNVAGKGGFEAMDDVSSLSGSESDSDAASNTDAGSSTEDRVTRLLRRQTLKAGPQDDGVDSDQEAEDKEYRRRAELRTAIVWFQAKNPQGATLVPDDTQLGIYRALIPQPLTEASTFLPALRALQLPPTPAAFDPFEERKVTLLMVAGGHFAGMVVSLRPLNVQQGKGLKPERQEVKGAGEVRVLRHKTFHRYTTRKKQGGSQSVNDNAKSKANSAGAMLRRYGEQSLKEEIQQLMIEWEDEIRSSEKIFLRASTASKRSFWGYPGAVLEKGDERVGVFPFPTRRPTLSELIRCWHELTRVKISHFSEDAIKALEEAYIASLQPKTRPIPVVQTPTPKPVKDAPPKLSAEEESHREKRRRVVDMVKKGRMEPLAAFWTKYGKSLGGVDARAEAWVEDVPGQTLLMVASQAGQEEIVKWLLEEQKADPTVTFSTDTPAETSTEEGAEEDAKLVTRGGRTAYDFASSKNVRNAFRRLAHDHPEWYDWIGAGHVPSGLSEEKEQEQDKKRADRRKGLKEKAKEREAKRAAEQEALPVQEVVPEAVTPAMAKKGPQKLGGGVPGSDTGLAGLTPEMRARIERERRARAAEARMAGRK</sequence>
<accession>A0ACC2X0H6</accession>
<proteinExistence type="predicted"/>
<dbReference type="Proteomes" id="UP001230649">
    <property type="component" value="Unassembled WGS sequence"/>
</dbReference>
<organism evidence="1 2">
    <name type="scientific">Naganishia adeliensis</name>
    <dbReference type="NCBI Taxonomy" id="92952"/>
    <lineage>
        <taxon>Eukaryota</taxon>
        <taxon>Fungi</taxon>
        <taxon>Dikarya</taxon>
        <taxon>Basidiomycota</taxon>
        <taxon>Agaricomycotina</taxon>
        <taxon>Tremellomycetes</taxon>
        <taxon>Filobasidiales</taxon>
        <taxon>Filobasidiaceae</taxon>
        <taxon>Naganishia</taxon>
    </lineage>
</organism>
<keyword evidence="2" id="KW-1185">Reference proteome</keyword>
<evidence type="ECO:0000313" key="2">
    <source>
        <dbReference type="Proteomes" id="UP001230649"/>
    </source>
</evidence>
<name>A0ACC2X0H6_9TREE</name>